<feature type="compositionally biased region" description="Polar residues" evidence="1">
    <location>
        <begin position="300"/>
        <end position="310"/>
    </location>
</feature>
<protein>
    <recommendedName>
        <fullName evidence="2">HNH nuclease domain-containing protein</fullName>
    </recommendedName>
</protein>
<dbReference type="STRING" id="1108050.A0A0B7FWN5"/>
<gene>
    <name evidence="3" type="ORF">RSOLAG1IB_09921</name>
</gene>
<dbReference type="Pfam" id="PF13391">
    <property type="entry name" value="HNH_2"/>
    <property type="match status" value="1"/>
</dbReference>
<accession>A0A0B7FWN5</accession>
<name>A0A0B7FWN5_THACB</name>
<evidence type="ECO:0000256" key="1">
    <source>
        <dbReference type="SAM" id="MobiDB-lite"/>
    </source>
</evidence>
<evidence type="ECO:0000313" key="3">
    <source>
        <dbReference type="EMBL" id="CEL61309.1"/>
    </source>
</evidence>
<dbReference type="EMBL" id="LN679153">
    <property type="protein sequence ID" value="CEL61309.1"/>
    <property type="molecule type" value="Genomic_DNA"/>
</dbReference>
<feature type="compositionally biased region" description="Pro residues" evidence="1">
    <location>
        <begin position="277"/>
        <end position="286"/>
    </location>
</feature>
<organism evidence="3 4">
    <name type="scientific">Thanatephorus cucumeris (strain AG1-IB / isolate 7/3/14)</name>
    <name type="common">Lettuce bottom rot fungus</name>
    <name type="synonym">Rhizoctonia solani</name>
    <dbReference type="NCBI Taxonomy" id="1108050"/>
    <lineage>
        <taxon>Eukaryota</taxon>
        <taxon>Fungi</taxon>
        <taxon>Dikarya</taxon>
        <taxon>Basidiomycota</taxon>
        <taxon>Agaricomycotina</taxon>
        <taxon>Agaricomycetes</taxon>
        <taxon>Cantharellales</taxon>
        <taxon>Ceratobasidiaceae</taxon>
        <taxon>Rhizoctonia</taxon>
        <taxon>Rhizoctonia solani AG-1</taxon>
    </lineage>
</organism>
<sequence length="439" mass="49716">MAEILPDAIDPDTPTHGTRSPPARNRSQHLDYTTPATNSIAGSQASEAAKARLSSHAPDGERCLITRDRRPLNCSHIVARATHTNNIEELEDSWGFTTDTIHLHTSRNMIWLRADLHTTFDFGDWALVPSVPTLESILARTVMNQDEKPCPPYKEQFPDKIWEYSFVPFIRSPIALLRFSDDFESFENHQYPFQSLGDLKSHTHPFFVICNAAVKELGHRQKWDYSEDNGKGPLSPPARSLYRNHLALCVKIFAFWAPTWYNSLLLPPLPPSPPVPPRFLEPPTIPTPSRSSSRTCAPRHTTNPPLQQQEAGKESRRASETQDAEYSPVIERADSSSTNCVEVGLLIDHHSSTAESSTKPVTHDEDFVEVNFHRDTASTRYWTSVEDWTESVETSASYCEPYNLYKRAATLDLEDYGKEQARRPPGGPWEKWTPEHAFI</sequence>
<feature type="region of interest" description="Disordered" evidence="1">
    <location>
        <begin position="277"/>
        <end position="335"/>
    </location>
</feature>
<feature type="compositionally biased region" description="Polar residues" evidence="1">
    <location>
        <begin position="30"/>
        <end position="45"/>
    </location>
</feature>
<proteinExistence type="predicted"/>
<feature type="region of interest" description="Disordered" evidence="1">
    <location>
        <begin position="1"/>
        <end position="45"/>
    </location>
</feature>
<dbReference type="OrthoDB" id="3133596at2759"/>
<dbReference type="Proteomes" id="UP000059188">
    <property type="component" value="Unassembled WGS sequence"/>
</dbReference>
<dbReference type="InterPro" id="IPR003615">
    <property type="entry name" value="HNH_nuc"/>
</dbReference>
<keyword evidence="4" id="KW-1185">Reference proteome</keyword>
<reference evidence="3 4" key="1">
    <citation type="submission" date="2014-11" db="EMBL/GenBank/DDBJ databases">
        <authorList>
            <person name="Wibberg Daniel"/>
        </authorList>
    </citation>
    <scope>NUCLEOTIDE SEQUENCE [LARGE SCALE GENOMIC DNA]</scope>
    <source>
        <strain evidence="3">Rhizoctonia solani AG1-IB 7/3/14</strain>
    </source>
</reference>
<feature type="compositionally biased region" description="Basic and acidic residues" evidence="1">
    <location>
        <begin position="311"/>
        <end position="320"/>
    </location>
</feature>
<dbReference type="AlphaFoldDB" id="A0A0B7FWN5"/>
<feature type="domain" description="HNH nuclease" evidence="2">
    <location>
        <begin position="63"/>
        <end position="127"/>
    </location>
</feature>
<evidence type="ECO:0000313" key="4">
    <source>
        <dbReference type="Proteomes" id="UP000059188"/>
    </source>
</evidence>
<evidence type="ECO:0000259" key="2">
    <source>
        <dbReference type="Pfam" id="PF13391"/>
    </source>
</evidence>